<dbReference type="AlphaFoldDB" id="A0A6L8VA47"/>
<feature type="compositionally biased region" description="Gly residues" evidence="3">
    <location>
        <begin position="579"/>
        <end position="651"/>
    </location>
</feature>
<feature type="signal peptide" evidence="4">
    <location>
        <begin position="1"/>
        <end position="24"/>
    </location>
</feature>
<dbReference type="Pfam" id="PF25954">
    <property type="entry name" value="Beta-barrel_RND_2"/>
    <property type="match status" value="1"/>
</dbReference>
<dbReference type="GO" id="GO:0015562">
    <property type="term" value="F:efflux transmembrane transporter activity"/>
    <property type="evidence" value="ECO:0007669"/>
    <property type="project" value="TreeGrafter"/>
</dbReference>
<evidence type="ECO:0000256" key="3">
    <source>
        <dbReference type="SAM" id="MobiDB-lite"/>
    </source>
</evidence>
<dbReference type="SUPFAM" id="SSF111369">
    <property type="entry name" value="HlyD-like secretion proteins"/>
    <property type="match status" value="2"/>
</dbReference>
<dbReference type="PROSITE" id="PS51257">
    <property type="entry name" value="PROKAR_LIPOPROTEIN"/>
    <property type="match status" value="1"/>
</dbReference>
<feature type="domain" description="Multidrug resistance protein MdtA-like barrel-sandwich hybrid" evidence="5">
    <location>
        <begin position="75"/>
        <end position="415"/>
    </location>
</feature>
<dbReference type="Gene3D" id="2.40.30.170">
    <property type="match status" value="1"/>
</dbReference>
<evidence type="ECO:0000313" key="8">
    <source>
        <dbReference type="EMBL" id="MZQ86491.1"/>
    </source>
</evidence>
<feature type="coiled-coil region" evidence="2">
    <location>
        <begin position="343"/>
        <end position="386"/>
    </location>
</feature>
<keyword evidence="2" id="KW-0175">Coiled coil</keyword>
<dbReference type="InterPro" id="IPR058792">
    <property type="entry name" value="Beta-barrel_RND_2"/>
</dbReference>
<evidence type="ECO:0000259" key="7">
    <source>
        <dbReference type="Pfam" id="PF25989"/>
    </source>
</evidence>
<evidence type="ECO:0000256" key="2">
    <source>
        <dbReference type="SAM" id="Coils"/>
    </source>
</evidence>
<keyword evidence="4" id="KW-0732">Signal</keyword>
<comment type="similarity">
    <text evidence="1">Belongs to the membrane fusion protein (MFP) (TC 8.A.1) family.</text>
</comment>
<dbReference type="InterPro" id="IPR006143">
    <property type="entry name" value="RND_pump_MFP"/>
</dbReference>
<dbReference type="NCBIfam" id="TIGR01730">
    <property type="entry name" value="RND_mfp"/>
    <property type="match status" value="1"/>
</dbReference>
<evidence type="ECO:0000259" key="6">
    <source>
        <dbReference type="Pfam" id="PF25954"/>
    </source>
</evidence>
<accession>A0A6L8VA47</accession>
<feature type="domain" description="CusB-like beta-barrel" evidence="6">
    <location>
        <begin position="428"/>
        <end position="500"/>
    </location>
</feature>
<dbReference type="RefSeq" id="WP_161410897.1">
    <property type="nucleotide sequence ID" value="NZ_WTUZ01000039.1"/>
</dbReference>
<evidence type="ECO:0000256" key="4">
    <source>
        <dbReference type="SAM" id="SignalP"/>
    </source>
</evidence>
<dbReference type="PANTHER" id="PTHR30469">
    <property type="entry name" value="MULTIDRUG RESISTANCE PROTEIN MDTA"/>
    <property type="match status" value="1"/>
</dbReference>
<dbReference type="InterPro" id="IPR058637">
    <property type="entry name" value="YknX-like_C"/>
</dbReference>
<feature type="chain" id="PRO_5039189283" evidence="4">
    <location>
        <begin position="25"/>
        <end position="677"/>
    </location>
</feature>
<dbReference type="Gene3D" id="2.40.50.100">
    <property type="match status" value="1"/>
</dbReference>
<dbReference type="Pfam" id="PF25917">
    <property type="entry name" value="BSH_RND"/>
    <property type="match status" value="1"/>
</dbReference>
<dbReference type="Pfam" id="PF25989">
    <property type="entry name" value="YknX_C"/>
    <property type="match status" value="1"/>
</dbReference>
<dbReference type="InterPro" id="IPR058625">
    <property type="entry name" value="MdtA-like_BSH"/>
</dbReference>
<feature type="domain" description="YknX-like C-terminal permuted SH3-like" evidence="7">
    <location>
        <begin position="505"/>
        <end position="571"/>
    </location>
</feature>
<reference evidence="8 9" key="1">
    <citation type="submission" date="2019-12" db="EMBL/GenBank/DDBJ databases">
        <title>Paenibacillus sp. nov. sp. isolated from soil.</title>
        <authorList>
            <person name="Kim J."/>
            <person name="Jeong S.E."/>
            <person name="Jung H.S."/>
            <person name="Jeon C.O."/>
        </authorList>
    </citation>
    <scope>NUCLEOTIDE SEQUENCE [LARGE SCALE GENOMIC DNA]</scope>
    <source>
        <strain evidence="8 9">5J-6</strain>
    </source>
</reference>
<gene>
    <name evidence="8" type="ORF">GQF01_30750</name>
</gene>
<proteinExistence type="inferred from homology"/>
<keyword evidence="9" id="KW-1185">Reference proteome</keyword>
<name>A0A6L8VA47_9BACL</name>
<evidence type="ECO:0000259" key="5">
    <source>
        <dbReference type="Pfam" id="PF25917"/>
    </source>
</evidence>
<dbReference type="Proteomes" id="UP000481087">
    <property type="component" value="Unassembled WGS sequence"/>
</dbReference>
<comment type="caution">
    <text evidence="8">The sequence shown here is derived from an EMBL/GenBank/DDBJ whole genome shotgun (WGS) entry which is preliminary data.</text>
</comment>
<dbReference type="Gene3D" id="2.40.420.20">
    <property type="match status" value="1"/>
</dbReference>
<dbReference type="PANTHER" id="PTHR30469:SF33">
    <property type="entry name" value="SLR1207 PROTEIN"/>
    <property type="match status" value="1"/>
</dbReference>
<sequence>MRKYSSLKSTTIIAVVTAITVTIAGCSTPASTAKPGANGRTGTRQMAVETQVVKLSDIGGGQVFTGSITPAFTTNLSSKVNGRIASLDVNIGDKVKVGQALAHIDTSTLQQSIEQTKSDYALSQVQYNKVVNDQANSLALAQKTLAVQQAAYEKTINDQKNAVALAQTQLNNAITTQQNSIESAKQGVSSAQVGFSKAQADAATAVTVAQTNLNSQLDSLLTTQNNNIDTSQLNVQQAVAAYNAAAQSGRDIDTAFAKLQTTQLALQQAQQAQYKDTQSAQQSLTNLQNALLTAQSSQAVQVAQESLNSALLTLANTQATASAQLDLSRTQLAQTQSSQDISKNSAEAALEQSKQTLKAAQSTDSLQVSAAQLQQAETRLSILSEQLQDGVLTSPVAGIVSAILVPVGQNAGQAAVMSISTVDPLLATVNVSEASIGKIKNGSPMSVKIPTLNKSFDGTVYSVHPTMDSTSKSFLVDIKINDDNHEVLPGMFAESSLKSEGKQSIVVPADAVLSQPSGNAVYIVKEGKASKVLVKVGVMTSASFEIISGLKVGDELVVKGQELLSDNVPVQINQPGQENGAGKGQGQGKSGGQGQAGQNGQGQAGQGNQGGQGQNRNGGQGGQGGQAGQGGGQAGQSRSGGQGQSGQGTQGKGADPSGAKPSGNGADAATPKAGAGQ</sequence>
<protein>
    <submittedName>
        <fullName evidence="8">Efflux RND transporter periplasmic adaptor subunit</fullName>
    </submittedName>
</protein>
<feature type="region of interest" description="Disordered" evidence="3">
    <location>
        <begin position="571"/>
        <end position="677"/>
    </location>
</feature>
<dbReference type="GO" id="GO:1990281">
    <property type="term" value="C:efflux pump complex"/>
    <property type="evidence" value="ECO:0007669"/>
    <property type="project" value="TreeGrafter"/>
</dbReference>
<organism evidence="8 9">
    <name type="scientific">Paenibacillus silvestris</name>
    <dbReference type="NCBI Taxonomy" id="2606219"/>
    <lineage>
        <taxon>Bacteria</taxon>
        <taxon>Bacillati</taxon>
        <taxon>Bacillota</taxon>
        <taxon>Bacilli</taxon>
        <taxon>Bacillales</taxon>
        <taxon>Paenibacillaceae</taxon>
        <taxon>Paenibacillus</taxon>
    </lineage>
</organism>
<evidence type="ECO:0000256" key="1">
    <source>
        <dbReference type="ARBA" id="ARBA00009477"/>
    </source>
</evidence>
<dbReference type="EMBL" id="WTUZ01000039">
    <property type="protein sequence ID" value="MZQ86491.1"/>
    <property type="molecule type" value="Genomic_DNA"/>
</dbReference>
<evidence type="ECO:0000313" key="9">
    <source>
        <dbReference type="Proteomes" id="UP000481087"/>
    </source>
</evidence>